<organism evidence="3 4">
    <name type="scientific">Phytophthora ramorum</name>
    <name type="common">Sudden oak death agent</name>
    <dbReference type="NCBI Taxonomy" id="164328"/>
    <lineage>
        <taxon>Eukaryota</taxon>
        <taxon>Sar</taxon>
        <taxon>Stramenopiles</taxon>
        <taxon>Oomycota</taxon>
        <taxon>Peronosporomycetes</taxon>
        <taxon>Peronosporales</taxon>
        <taxon>Peronosporaceae</taxon>
        <taxon>Phytophthora</taxon>
    </lineage>
</organism>
<feature type="signal peptide" evidence="1">
    <location>
        <begin position="1"/>
        <end position="22"/>
    </location>
</feature>
<dbReference type="RefSeq" id="XP_067743220.1">
    <property type="nucleotide sequence ID" value="XM_067893716.1"/>
</dbReference>
<dbReference type="EMBL" id="DS566099">
    <property type="status" value="NOT_ANNOTATED_CDS"/>
    <property type="molecule type" value="Genomic_DNA"/>
</dbReference>
<dbReference type="EnsemblProtists" id="Phyra84066">
    <property type="protein sequence ID" value="Phyra84066"/>
    <property type="gene ID" value="Phyra84066"/>
</dbReference>
<dbReference type="AlphaFoldDB" id="H3H1F1"/>
<dbReference type="PANTHER" id="PTHR34612:SF6">
    <property type="entry name" value="GLYCOSIDE HYDROLASE 131 CATALYTIC N-TERMINAL DOMAIN-CONTAINING PROTEIN"/>
    <property type="match status" value="1"/>
</dbReference>
<dbReference type="VEuPathDB" id="FungiDB:KRP22_12856"/>
<proteinExistence type="predicted"/>
<evidence type="ECO:0000256" key="1">
    <source>
        <dbReference type="SAM" id="SignalP"/>
    </source>
</evidence>
<name>H3H1F1_PHYRM</name>
<dbReference type="GeneID" id="94229498"/>
<reference evidence="4" key="1">
    <citation type="journal article" date="2006" name="Science">
        <title>Phytophthora genome sequences uncover evolutionary origins and mechanisms of pathogenesis.</title>
        <authorList>
            <person name="Tyler B.M."/>
            <person name="Tripathy S."/>
            <person name="Zhang X."/>
            <person name="Dehal P."/>
            <person name="Jiang R.H."/>
            <person name="Aerts A."/>
            <person name="Arredondo F.D."/>
            <person name="Baxter L."/>
            <person name="Bensasson D."/>
            <person name="Beynon J.L."/>
            <person name="Chapman J."/>
            <person name="Damasceno C.M."/>
            <person name="Dorrance A.E."/>
            <person name="Dou D."/>
            <person name="Dickerman A.W."/>
            <person name="Dubchak I.L."/>
            <person name="Garbelotto M."/>
            <person name="Gijzen M."/>
            <person name="Gordon S.G."/>
            <person name="Govers F."/>
            <person name="Grunwald N.J."/>
            <person name="Huang W."/>
            <person name="Ivors K.L."/>
            <person name="Jones R.W."/>
            <person name="Kamoun S."/>
            <person name="Krampis K."/>
            <person name="Lamour K.H."/>
            <person name="Lee M.K."/>
            <person name="McDonald W.H."/>
            <person name="Medina M."/>
            <person name="Meijer H.J."/>
            <person name="Nordberg E.K."/>
            <person name="Maclean D.J."/>
            <person name="Ospina-Giraldo M.D."/>
            <person name="Morris P.F."/>
            <person name="Phuntumart V."/>
            <person name="Putnam N.H."/>
            <person name="Rash S."/>
            <person name="Rose J.K."/>
            <person name="Sakihama Y."/>
            <person name="Salamov A.A."/>
            <person name="Savidor A."/>
            <person name="Scheuring C.F."/>
            <person name="Smith B.M."/>
            <person name="Sobral B.W."/>
            <person name="Terry A."/>
            <person name="Torto-Alalibo T.A."/>
            <person name="Win J."/>
            <person name="Xu Z."/>
            <person name="Zhang H."/>
            <person name="Grigoriev I.V."/>
            <person name="Rokhsar D.S."/>
            <person name="Boore J.L."/>
        </authorList>
    </citation>
    <scope>NUCLEOTIDE SEQUENCE [LARGE SCALE GENOMIC DNA]</scope>
    <source>
        <strain evidence="4">Pr102</strain>
    </source>
</reference>
<reference evidence="3" key="2">
    <citation type="submission" date="2015-06" db="UniProtKB">
        <authorList>
            <consortium name="EnsemblProtists"/>
        </authorList>
    </citation>
    <scope>IDENTIFICATION</scope>
    <source>
        <strain evidence="3">Pr102</strain>
    </source>
</reference>
<feature type="chain" id="PRO_5003587203" description="Glycoside hydrolase 131 catalytic N-terminal domain-containing protein" evidence="1">
    <location>
        <begin position="23"/>
        <end position="292"/>
    </location>
</feature>
<dbReference type="Proteomes" id="UP000005238">
    <property type="component" value="Unassembled WGS sequence"/>
</dbReference>
<sequence length="292" mass="31649">MQISAVLLGLVSLSSSVVSTLAAPSESLPWDGRAKDLTVDKLEDKYVTKVLTQRNGKANGAPADYVTITADGRSPAYNGDSGVIDIGVDDKAVWSSETYSRRSELVQNITTNATGTTFFRASVLKNDTFFYPYGWKLIFPDSQLFEIRVDATSDLPKILYMTNGTKGAQWTSRFKLDTWYNFGVGVKPASTGKGTELQFYTSTGDADLALNITTEIAVEFPSTVEMHYGLLTQSKSKTGPMLSKKQEIMSFNGVSAESEVVTTATVDTAQTASSVAGEAEEVHQTGKKTFTF</sequence>
<dbReference type="Pfam" id="PF18271">
    <property type="entry name" value="GH131_N"/>
    <property type="match status" value="1"/>
</dbReference>
<dbReference type="eggNOG" id="ENOG502RFK1">
    <property type="taxonomic scope" value="Eukaryota"/>
</dbReference>
<dbReference type="HOGENOM" id="CLU_061082_0_0_1"/>
<keyword evidence="1" id="KW-0732">Signal</keyword>
<evidence type="ECO:0000313" key="3">
    <source>
        <dbReference type="EnsemblProtists" id="Phyra84066"/>
    </source>
</evidence>
<protein>
    <recommendedName>
        <fullName evidence="2">Glycoside hydrolase 131 catalytic N-terminal domain-containing protein</fullName>
    </recommendedName>
</protein>
<dbReference type="PANTHER" id="PTHR34612">
    <property type="entry name" value="GH131_N DOMAIN-CONTAINING PROTEIN"/>
    <property type="match status" value="1"/>
</dbReference>
<dbReference type="VEuPathDB" id="FungiDB:KRP23_8295"/>
<keyword evidence="4" id="KW-1185">Reference proteome</keyword>
<accession>H3H1F1</accession>
<dbReference type="InterPro" id="IPR041524">
    <property type="entry name" value="GH131_N"/>
</dbReference>
<dbReference type="Gene3D" id="2.60.120.1160">
    <property type="match status" value="1"/>
</dbReference>
<dbReference type="STRING" id="164328.H3H1F1"/>
<dbReference type="InParanoid" id="H3H1F1"/>
<evidence type="ECO:0000313" key="4">
    <source>
        <dbReference type="Proteomes" id="UP000005238"/>
    </source>
</evidence>
<feature type="domain" description="Glycoside hydrolase 131 catalytic N-terminal" evidence="2">
    <location>
        <begin position="28"/>
        <end position="261"/>
    </location>
</feature>
<evidence type="ECO:0000259" key="2">
    <source>
        <dbReference type="Pfam" id="PF18271"/>
    </source>
</evidence>
<dbReference type="OMA" id="SSIEMHW"/>
<dbReference type="OrthoDB" id="120072at2759"/>